<dbReference type="SUPFAM" id="SSF53850">
    <property type="entry name" value="Periplasmic binding protein-like II"/>
    <property type="match status" value="1"/>
</dbReference>
<dbReference type="eggNOG" id="COG3221">
    <property type="taxonomic scope" value="Bacteria"/>
</dbReference>
<feature type="domain" description="Solute-binding protein family 3/N-terminal" evidence="1">
    <location>
        <begin position="29"/>
        <end position="265"/>
    </location>
</feature>
<dbReference type="HOGENOM" id="CLU_051472_5_0_7"/>
<dbReference type="OrthoDB" id="527737at2"/>
<accession>M1P9D5</accession>
<gene>
    <name evidence="2" type="ordered locus">UWK_03543</name>
</gene>
<dbReference type="RefSeq" id="WP_015405740.1">
    <property type="nucleotide sequence ID" value="NC_020304.1"/>
</dbReference>
<name>M1P9D5_DESSD</name>
<evidence type="ECO:0000259" key="1">
    <source>
        <dbReference type="SMART" id="SM00062"/>
    </source>
</evidence>
<dbReference type="AlphaFoldDB" id="M1P9D5"/>
<evidence type="ECO:0000313" key="2">
    <source>
        <dbReference type="EMBL" id="AGF80058.1"/>
    </source>
</evidence>
<proteinExistence type="predicted"/>
<reference evidence="3" key="1">
    <citation type="journal article" date="2013" name="Stand. Genomic Sci.">
        <title>Complete genome sequence of Desulfocapsa sulfexigens, a marine deltaproteobacterium specialized in disproportionating inorganic sulfur compounds.</title>
        <authorList>
            <person name="Finster K.W."/>
            <person name="Kjeldsen K.U."/>
            <person name="Kube M."/>
            <person name="Reinhardt R."/>
            <person name="Mussmann M."/>
            <person name="Amann R."/>
            <person name="Schreiber L."/>
        </authorList>
    </citation>
    <scope>NUCLEOTIDE SEQUENCE [LARGE SCALE GENOMIC DNA]</scope>
    <source>
        <strain evidence="3">DSM 10523 / SB164P1</strain>
    </source>
</reference>
<dbReference type="STRING" id="1167006.UWK_03543"/>
<dbReference type="PANTHER" id="PTHR35841:SF1">
    <property type="entry name" value="PHOSPHONATES-BINDING PERIPLASMIC PROTEIN"/>
    <property type="match status" value="1"/>
</dbReference>
<protein>
    <submittedName>
        <fullName evidence="2">ABC-type phosphate/phosphonate transport system, periplasmic component</fullName>
    </submittedName>
</protein>
<dbReference type="Gene3D" id="3.40.190.10">
    <property type="entry name" value="Periplasmic binding protein-like II"/>
    <property type="match status" value="2"/>
</dbReference>
<dbReference type="EMBL" id="CP003985">
    <property type="protein sequence ID" value="AGF80058.1"/>
    <property type="molecule type" value="Genomic_DNA"/>
</dbReference>
<keyword evidence="3" id="KW-1185">Reference proteome</keyword>
<dbReference type="InterPro" id="IPR001638">
    <property type="entry name" value="Solute-binding_3/MltF_N"/>
</dbReference>
<organism evidence="2 3">
    <name type="scientific">Desulfocapsa sulfexigens (strain DSM 10523 / SB164P1)</name>
    <dbReference type="NCBI Taxonomy" id="1167006"/>
    <lineage>
        <taxon>Bacteria</taxon>
        <taxon>Pseudomonadati</taxon>
        <taxon>Thermodesulfobacteriota</taxon>
        <taxon>Desulfobulbia</taxon>
        <taxon>Desulfobulbales</taxon>
        <taxon>Desulfocapsaceae</taxon>
        <taxon>Desulfocapsa</taxon>
    </lineage>
</organism>
<dbReference type="KEGG" id="dsf:UWK_03543"/>
<dbReference type="PANTHER" id="PTHR35841">
    <property type="entry name" value="PHOSPHONATES-BINDING PERIPLASMIC PROTEIN"/>
    <property type="match status" value="1"/>
</dbReference>
<dbReference type="SMART" id="SM00062">
    <property type="entry name" value="PBPb"/>
    <property type="match status" value="1"/>
</dbReference>
<sequence>MINVLFKTTLFCFFTLLFLTSSVRYSSAEIKVGVLAKRGPSRAMAQWAQTGNYLTDVLGEQVVIIPIKFTLIESMVKTGRIDFLFANSAFFVEMEKKYQARAITTVINSLDNKPLDKFGGVIFTRKGSGIKKLEDIRGKRFMTVKFSSFGGGQMAWRLLLKNNIDPQKETAAFLEAGTHDLVVRAVESGRVDVGTVRTDTLERMQSEGKIQINEFHIIHPIADDFPFVRSTRLYPEWPMAAMAHTTTELSDRVAAALQKIQPDSPAARAASIMGWTAPSDYSSVRDCLETIKYSIFVP</sequence>
<evidence type="ECO:0000313" key="3">
    <source>
        <dbReference type="Proteomes" id="UP000011721"/>
    </source>
</evidence>
<dbReference type="Proteomes" id="UP000011721">
    <property type="component" value="Chromosome"/>
</dbReference>
<dbReference type="Pfam" id="PF12974">
    <property type="entry name" value="Phosphonate-bd"/>
    <property type="match status" value="1"/>
</dbReference>